<dbReference type="Proteomes" id="UP000887569">
    <property type="component" value="Unplaced"/>
</dbReference>
<dbReference type="WBParaSite" id="PgR046_g041_t03">
    <property type="protein sequence ID" value="PgR046_g041_t03"/>
    <property type="gene ID" value="PgR046_g041"/>
</dbReference>
<evidence type="ECO:0000313" key="2">
    <source>
        <dbReference type="WBParaSite" id="PgR046_g041_t03"/>
    </source>
</evidence>
<name>A0A915BLT7_PARUN</name>
<organism evidence="1 2">
    <name type="scientific">Parascaris univalens</name>
    <name type="common">Nematode worm</name>
    <dbReference type="NCBI Taxonomy" id="6257"/>
    <lineage>
        <taxon>Eukaryota</taxon>
        <taxon>Metazoa</taxon>
        <taxon>Ecdysozoa</taxon>
        <taxon>Nematoda</taxon>
        <taxon>Chromadorea</taxon>
        <taxon>Rhabditida</taxon>
        <taxon>Spirurina</taxon>
        <taxon>Ascaridomorpha</taxon>
        <taxon>Ascaridoidea</taxon>
        <taxon>Ascarididae</taxon>
        <taxon>Parascaris</taxon>
    </lineage>
</organism>
<reference evidence="2" key="1">
    <citation type="submission" date="2022-11" db="UniProtKB">
        <authorList>
            <consortium name="WormBaseParasite"/>
        </authorList>
    </citation>
    <scope>IDENTIFICATION</scope>
</reference>
<sequence>MRRNSGCDEREEMIVVYAIRSSDVQLSSIILKFWNFRYLQYWNNRDFY</sequence>
<evidence type="ECO:0000313" key="1">
    <source>
        <dbReference type="Proteomes" id="UP000887569"/>
    </source>
</evidence>
<protein>
    <submittedName>
        <fullName evidence="2">Uncharacterized protein</fullName>
    </submittedName>
</protein>
<keyword evidence="1" id="KW-1185">Reference proteome</keyword>
<proteinExistence type="predicted"/>
<dbReference type="AlphaFoldDB" id="A0A915BLT7"/>
<accession>A0A915BLT7</accession>